<dbReference type="Proteomes" id="UP001217918">
    <property type="component" value="Unassembled WGS sequence"/>
</dbReference>
<keyword evidence="3" id="KW-1185">Reference proteome</keyword>
<feature type="region of interest" description="Disordered" evidence="1">
    <location>
        <begin position="67"/>
        <end position="93"/>
    </location>
</feature>
<protein>
    <submittedName>
        <fullName evidence="2">Uncharacterized protein</fullName>
    </submittedName>
</protein>
<gene>
    <name evidence="2" type="ORF">P8C59_000456</name>
</gene>
<sequence>MPPPRIRSESSAASTNSAAAPRTQSGPGDASGGGSNGSQSSQKSVKQVRKTRSFSTTFVFRLACHLKMQTQSRRRESMHRRPSIRHRKVLHKT</sequence>
<comment type="caution">
    <text evidence="2">The sequence shown here is derived from an EMBL/GenBank/DDBJ whole genome shotgun (WGS) entry which is preliminary data.</text>
</comment>
<feature type="region of interest" description="Disordered" evidence="1">
    <location>
        <begin position="1"/>
        <end position="52"/>
    </location>
</feature>
<accession>A0AAD9M7M3</accession>
<proteinExistence type="predicted"/>
<reference evidence="2" key="1">
    <citation type="journal article" date="2023" name="Mol. Plant Microbe Interact.">
        <title>Elucidating the Obligate Nature and Biological Capacity of an Invasive Fungal Corn Pathogen.</title>
        <authorList>
            <person name="MacCready J.S."/>
            <person name="Roggenkamp E.M."/>
            <person name="Gdanetz K."/>
            <person name="Chilvers M.I."/>
        </authorList>
    </citation>
    <scope>NUCLEOTIDE SEQUENCE</scope>
    <source>
        <strain evidence="2">PM02</strain>
    </source>
</reference>
<dbReference type="AlphaFoldDB" id="A0AAD9M7M3"/>
<name>A0AAD9M7M3_9PEZI</name>
<evidence type="ECO:0000256" key="1">
    <source>
        <dbReference type="SAM" id="MobiDB-lite"/>
    </source>
</evidence>
<feature type="compositionally biased region" description="Basic residues" evidence="1">
    <location>
        <begin position="76"/>
        <end position="93"/>
    </location>
</feature>
<evidence type="ECO:0000313" key="3">
    <source>
        <dbReference type="Proteomes" id="UP001217918"/>
    </source>
</evidence>
<evidence type="ECO:0000313" key="2">
    <source>
        <dbReference type="EMBL" id="KAK2066662.1"/>
    </source>
</evidence>
<organism evidence="2 3">
    <name type="scientific">Phyllachora maydis</name>
    <dbReference type="NCBI Taxonomy" id="1825666"/>
    <lineage>
        <taxon>Eukaryota</taxon>
        <taxon>Fungi</taxon>
        <taxon>Dikarya</taxon>
        <taxon>Ascomycota</taxon>
        <taxon>Pezizomycotina</taxon>
        <taxon>Sordariomycetes</taxon>
        <taxon>Sordariomycetidae</taxon>
        <taxon>Phyllachorales</taxon>
        <taxon>Phyllachoraceae</taxon>
        <taxon>Phyllachora</taxon>
    </lineage>
</organism>
<feature type="compositionally biased region" description="Low complexity" evidence="1">
    <location>
        <begin position="9"/>
        <end position="28"/>
    </location>
</feature>
<dbReference type="EMBL" id="JAQQPM010000001">
    <property type="protein sequence ID" value="KAK2066662.1"/>
    <property type="molecule type" value="Genomic_DNA"/>
</dbReference>